<proteinExistence type="predicted"/>
<keyword evidence="2" id="KW-0812">Transmembrane</keyword>
<name>A0A850PHJ8_9PROT</name>
<dbReference type="PANTHER" id="PTHR32309">
    <property type="entry name" value="TYROSINE-PROTEIN KINASE"/>
    <property type="match status" value="1"/>
</dbReference>
<gene>
    <name evidence="3" type="ORF">HUK82_08760</name>
</gene>
<keyword evidence="1" id="KW-0175">Coiled coil</keyword>
<organism evidence="3 4">
    <name type="scientific">Ameyamaea chiangmaiensis</name>
    <dbReference type="NCBI Taxonomy" id="442969"/>
    <lineage>
        <taxon>Bacteria</taxon>
        <taxon>Pseudomonadati</taxon>
        <taxon>Pseudomonadota</taxon>
        <taxon>Alphaproteobacteria</taxon>
        <taxon>Acetobacterales</taxon>
        <taxon>Acetobacteraceae</taxon>
        <taxon>Ameyamaea</taxon>
    </lineage>
</organism>
<feature type="coiled-coil region" evidence="1">
    <location>
        <begin position="175"/>
        <end position="202"/>
    </location>
</feature>
<dbReference type="EMBL" id="JABXXR010000056">
    <property type="protein sequence ID" value="NVN40651.1"/>
    <property type="molecule type" value="Genomic_DNA"/>
</dbReference>
<dbReference type="GO" id="GO:0004713">
    <property type="term" value="F:protein tyrosine kinase activity"/>
    <property type="evidence" value="ECO:0007669"/>
    <property type="project" value="TreeGrafter"/>
</dbReference>
<keyword evidence="2" id="KW-1133">Transmembrane helix</keyword>
<protein>
    <submittedName>
        <fullName evidence="3">Capsule biosynthesis protein</fullName>
    </submittedName>
</protein>
<evidence type="ECO:0000313" key="3">
    <source>
        <dbReference type="EMBL" id="NVN40651.1"/>
    </source>
</evidence>
<dbReference type="GO" id="GO:0005886">
    <property type="term" value="C:plasma membrane"/>
    <property type="evidence" value="ECO:0007669"/>
    <property type="project" value="TreeGrafter"/>
</dbReference>
<evidence type="ECO:0000256" key="2">
    <source>
        <dbReference type="SAM" id="Phobius"/>
    </source>
</evidence>
<evidence type="ECO:0000256" key="1">
    <source>
        <dbReference type="SAM" id="Coils"/>
    </source>
</evidence>
<keyword evidence="2" id="KW-0472">Membrane</keyword>
<dbReference type="InterPro" id="IPR050445">
    <property type="entry name" value="Bact_polysacc_biosynth/exp"/>
</dbReference>
<comment type="caution">
    <text evidence="3">The sequence shown here is derived from an EMBL/GenBank/DDBJ whole genome shotgun (WGS) entry which is preliminary data.</text>
</comment>
<dbReference type="Proteomes" id="UP000585665">
    <property type="component" value="Unassembled WGS sequence"/>
</dbReference>
<keyword evidence="4" id="KW-1185">Reference proteome</keyword>
<feature type="transmembrane region" description="Helical" evidence="2">
    <location>
        <begin position="338"/>
        <end position="358"/>
    </location>
</feature>
<dbReference type="PANTHER" id="PTHR32309:SF13">
    <property type="entry name" value="FERRIC ENTEROBACTIN TRANSPORT PROTEIN FEPE"/>
    <property type="match status" value="1"/>
</dbReference>
<reference evidence="3 4" key="1">
    <citation type="submission" date="2020-06" db="EMBL/GenBank/DDBJ databases">
        <title>Description of novel acetic acid bacteria.</title>
        <authorList>
            <person name="Sombolestani A."/>
        </authorList>
    </citation>
    <scope>NUCLEOTIDE SEQUENCE [LARGE SCALE GENOMIC DNA]</scope>
    <source>
        <strain evidence="3 4">LMG 27010</strain>
    </source>
</reference>
<dbReference type="AlphaFoldDB" id="A0A850PHJ8"/>
<sequence length="364" mass="40150">MLRWINNHRAFSGFVGVPTLLSAIYFAFFATPQYLSDAQFVVRGQTTQSGSMLAGLLQGGATGATEDTYAVQDYLMSRDAAALLIEKQNLKSVYDPPEADAIARFPNFYSGKTFEHFYAYYQRHVVAELDTTTGLSTLRVRTFSAAESQRIARALLAAAEELVNKMNARQRANTIEASLRELDDSTRRLSALNAKIDSYRNEIAMLDPTRQSQPVLHDIASLQSLLITTRVQLAQLERSTPGSPLIPVYMRRIDALNDEIAHTATNVTGSQDSLVPKISAYDELVFQRTLLEKEVATAASAVEAAKVQANRQTLYLDEVTQPNLPDYAAYPRGVADTAIVFATTLGLYLMVMLLIGGAKEHKLV</sequence>
<evidence type="ECO:0000313" key="4">
    <source>
        <dbReference type="Proteomes" id="UP000585665"/>
    </source>
</evidence>
<accession>A0A850PHJ8</accession>
<feature type="transmembrane region" description="Helical" evidence="2">
    <location>
        <begin position="12"/>
        <end position="30"/>
    </location>
</feature>